<dbReference type="Pfam" id="PF13439">
    <property type="entry name" value="Glyco_transf_4"/>
    <property type="match status" value="1"/>
</dbReference>
<dbReference type="RefSeq" id="WP_085884541.1">
    <property type="nucleotide sequence ID" value="NZ_FWFR01000003.1"/>
</dbReference>
<name>A0A1Y5TVN3_9PROT</name>
<dbReference type="EC" id="2.4.1.301" evidence="3"/>
<gene>
    <name evidence="3" type="primary">kanE_3</name>
    <name evidence="3" type="ORF">OCH7691_03171</name>
</gene>
<feature type="domain" description="Glycosyl transferase family 1" evidence="1">
    <location>
        <begin position="197"/>
        <end position="355"/>
    </location>
</feature>
<dbReference type="Pfam" id="PF00534">
    <property type="entry name" value="Glycos_transf_1"/>
    <property type="match status" value="1"/>
</dbReference>
<dbReference type="Gene3D" id="3.40.50.2000">
    <property type="entry name" value="Glycogen Phosphorylase B"/>
    <property type="match status" value="2"/>
</dbReference>
<dbReference type="GO" id="GO:0016757">
    <property type="term" value="F:glycosyltransferase activity"/>
    <property type="evidence" value="ECO:0007669"/>
    <property type="project" value="UniProtKB-KW"/>
</dbReference>
<evidence type="ECO:0000259" key="2">
    <source>
        <dbReference type="Pfam" id="PF13439"/>
    </source>
</evidence>
<evidence type="ECO:0000313" key="3">
    <source>
        <dbReference type="EMBL" id="SLN69241.1"/>
    </source>
</evidence>
<reference evidence="3 4" key="1">
    <citation type="submission" date="2017-03" db="EMBL/GenBank/DDBJ databases">
        <authorList>
            <person name="Afonso C.L."/>
            <person name="Miller P.J."/>
            <person name="Scott M.A."/>
            <person name="Spackman E."/>
            <person name="Goraichik I."/>
            <person name="Dimitrov K.M."/>
            <person name="Suarez D.L."/>
            <person name="Swayne D.E."/>
        </authorList>
    </citation>
    <scope>NUCLEOTIDE SEQUENCE [LARGE SCALE GENOMIC DNA]</scope>
    <source>
        <strain evidence="3 4">CECT 7691</strain>
    </source>
</reference>
<keyword evidence="3" id="KW-0808">Transferase</keyword>
<dbReference type="InParanoid" id="A0A1Y5TVN3"/>
<accession>A0A1Y5TVN3</accession>
<proteinExistence type="predicted"/>
<dbReference type="EMBL" id="FWFR01000003">
    <property type="protein sequence ID" value="SLN69241.1"/>
    <property type="molecule type" value="Genomic_DNA"/>
</dbReference>
<protein>
    <submittedName>
        <fullName evidence="3">Alpha-D-kanosaminyltransferase</fullName>
        <ecNumber evidence="3">2.4.1.301</ecNumber>
    </submittedName>
</protein>
<organism evidence="3 4">
    <name type="scientific">Oceanibacterium hippocampi</name>
    <dbReference type="NCBI Taxonomy" id="745714"/>
    <lineage>
        <taxon>Bacteria</taxon>
        <taxon>Pseudomonadati</taxon>
        <taxon>Pseudomonadota</taxon>
        <taxon>Alphaproteobacteria</taxon>
        <taxon>Sneathiellales</taxon>
        <taxon>Sneathiellaceae</taxon>
        <taxon>Oceanibacterium</taxon>
    </lineage>
</organism>
<sequence>MGRFDAPVGILHTRIVSGAGGGPEKTILNSPRHLDPARYRAIACYLHAPGDSEFSVIEARARERDCPLIGIGDAGALSPRTLWRLARICREEKIGIWHGHDYKTNLIGVLLRPLLGFRLVTTMHGWVTHTSRTGLYYAIDRWTLPRHHAVVAVSDDLFAAGRSAGVAEDRMHLIENAIDTEEFRRRVPAEDAPGRQTPPGRLVIGAVGRLSGEKGFDLLIEAVGGLIRDGHDLELRIAGEGPERLSLEAQIAALGLADRVRLLGFAQDTRSLFEGFDIFCLSSHREGLPNVILEAMAMEVPILSTRVGGMPAFGRDDGDMRLVDPGSAEGLREGLAPLCSDAALRRRLAVAARERVEREHSFTRRMALMQAVYDKVLAGR</sequence>
<dbReference type="InterPro" id="IPR028098">
    <property type="entry name" value="Glyco_trans_4-like_N"/>
</dbReference>
<keyword evidence="3" id="KW-0328">Glycosyltransferase</keyword>
<dbReference type="InterPro" id="IPR001296">
    <property type="entry name" value="Glyco_trans_1"/>
</dbReference>
<keyword evidence="4" id="KW-1185">Reference proteome</keyword>
<dbReference type="Proteomes" id="UP000193200">
    <property type="component" value="Unassembled WGS sequence"/>
</dbReference>
<dbReference type="AlphaFoldDB" id="A0A1Y5TVN3"/>
<dbReference type="OrthoDB" id="258796at2"/>
<dbReference type="CDD" id="cd03811">
    <property type="entry name" value="GT4_GT28_WabH-like"/>
    <property type="match status" value="1"/>
</dbReference>
<feature type="domain" description="Glycosyltransferase subfamily 4-like N-terminal" evidence="2">
    <location>
        <begin position="21"/>
        <end position="182"/>
    </location>
</feature>
<dbReference type="PANTHER" id="PTHR12526">
    <property type="entry name" value="GLYCOSYLTRANSFERASE"/>
    <property type="match status" value="1"/>
</dbReference>
<evidence type="ECO:0000313" key="4">
    <source>
        <dbReference type="Proteomes" id="UP000193200"/>
    </source>
</evidence>
<evidence type="ECO:0000259" key="1">
    <source>
        <dbReference type="Pfam" id="PF00534"/>
    </source>
</evidence>
<dbReference type="SUPFAM" id="SSF53756">
    <property type="entry name" value="UDP-Glycosyltransferase/glycogen phosphorylase"/>
    <property type="match status" value="1"/>
</dbReference>